<organism evidence="1 2">
    <name type="scientific">Polyangium jinanense</name>
    <dbReference type="NCBI Taxonomy" id="2829994"/>
    <lineage>
        <taxon>Bacteria</taxon>
        <taxon>Pseudomonadati</taxon>
        <taxon>Myxococcota</taxon>
        <taxon>Polyangia</taxon>
        <taxon>Polyangiales</taxon>
        <taxon>Polyangiaceae</taxon>
        <taxon>Polyangium</taxon>
    </lineage>
</organism>
<dbReference type="Proteomes" id="UP001151081">
    <property type="component" value="Unassembled WGS sequence"/>
</dbReference>
<reference evidence="1 2" key="1">
    <citation type="submission" date="2021-04" db="EMBL/GenBank/DDBJ databases">
        <title>Genome analysis of Polyangium sp.</title>
        <authorList>
            <person name="Li Y."/>
            <person name="Wang J."/>
        </authorList>
    </citation>
    <scope>NUCLEOTIDE SEQUENCE [LARGE SCALE GENOMIC DNA]</scope>
    <source>
        <strain evidence="1 2">SDU14</strain>
    </source>
</reference>
<name>A0A9X3WX85_9BACT</name>
<evidence type="ECO:0000313" key="2">
    <source>
        <dbReference type="Proteomes" id="UP001151081"/>
    </source>
</evidence>
<proteinExistence type="predicted"/>
<evidence type="ECO:0000313" key="1">
    <source>
        <dbReference type="EMBL" id="MDC3979962.1"/>
    </source>
</evidence>
<sequence length="150" mass="16736">MADTPSLWVPGLTTLDTPFDIIPDIARFEPPDIISFRLAREINVEETARIMAFVREAVPQTGALFSMTDASVHLPRISIAAAVEFNRQFNPRLIRAAAVVAADYRMRVLSETLIRAARLLKLEVAKSPVRYFDDHASARAWFGELRTGPA</sequence>
<evidence type="ECO:0008006" key="3">
    <source>
        <dbReference type="Google" id="ProtNLM"/>
    </source>
</evidence>
<gene>
    <name evidence="1" type="ORF">KEG57_05585</name>
</gene>
<keyword evidence="2" id="KW-1185">Reference proteome</keyword>
<accession>A0A9X3WX85</accession>
<dbReference type="EMBL" id="JAGTJJ010000002">
    <property type="protein sequence ID" value="MDC3979962.1"/>
    <property type="molecule type" value="Genomic_DNA"/>
</dbReference>
<dbReference type="AlphaFoldDB" id="A0A9X3WX85"/>
<comment type="caution">
    <text evidence="1">The sequence shown here is derived from an EMBL/GenBank/DDBJ whole genome shotgun (WGS) entry which is preliminary data.</text>
</comment>
<dbReference type="RefSeq" id="WP_272416997.1">
    <property type="nucleotide sequence ID" value="NZ_JAGTJJ010000002.1"/>
</dbReference>
<protein>
    <recommendedName>
        <fullName evidence="3">STAS/SEC14 domain-containing protein</fullName>
    </recommendedName>
</protein>